<reference evidence="2 3" key="1">
    <citation type="submission" date="2018-10" db="EMBL/GenBank/DDBJ databases">
        <title>Isolation from cow dung.</title>
        <authorList>
            <person name="Ling L."/>
        </authorList>
    </citation>
    <scope>NUCLEOTIDE SEQUENCE [LARGE SCALE GENOMIC DNA]</scope>
    <source>
        <strain evidence="2 3">NEAU-LL90</strain>
    </source>
</reference>
<dbReference type="Proteomes" id="UP000279275">
    <property type="component" value="Unassembled WGS sequence"/>
</dbReference>
<dbReference type="InterPro" id="IPR051699">
    <property type="entry name" value="Rpn/YhgA-like_nuclease"/>
</dbReference>
<evidence type="ECO:0000313" key="3">
    <source>
        <dbReference type="Proteomes" id="UP000279275"/>
    </source>
</evidence>
<dbReference type="GO" id="GO:0006310">
    <property type="term" value="P:DNA recombination"/>
    <property type="evidence" value="ECO:0007669"/>
    <property type="project" value="TreeGrafter"/>
</dbReference>
<sequence length="333" mass="37241">MTSGPKNPHDTLFRRILSRPANAASELQVILPEEVVGCIDWSTLELIPGGFVSEQLRDRFTDLLYRARLIGGDEEVYLYLLIEHQARGDRFMALRMAEYATQFWRKFLDDCAEAKGMKQPKLLPPFIPIVVHTGPDGTMWTDPTALADLIDLRMLPTAARDRLAPYLPNFRFLLEDVAAIDLEALRRRPVPDVVRLLMIVERIAYHNHQLHIDLRTDMDLFRDLTPGDLLAFMAYILKVGNTSGTSLEPLVGEIGPSAKEALMTAADELVAQGVKQGVAQAEVDTLLKQLVKRFKAPVPPDAVATIRSASRERVQGWLESIFDAGSIDELLAC</sequence>
<dbReference type="Pfam" id="PF04754">
    <property type="entry name" value="Transposase_31"/>
    <property type="match status" value="1"/>
</dbReference>
<evidence type="ECO:0000259" key="1">
    <source>
        <dbReference type="Pfam" id="PF04754"/>
    </source>
</evidence>
<feature type="domain" description="Transposase (putative) YhgA-like" evidence="1">
    <location>
        <begin position="7"/>
        <end position="206"/>
    </location>
</feature>
<dbReference type="EMBL" id="RFFH01000015">
    <property type="protein sequence ID" value="RMI29234.1"/>
    <property type="molecule type" value="Genomic_DNA"/>
</dbReference>
<proteinExistence type="predicted"/>
<accession>A0A3M2KW46</accession>
<protein>
    <recommendedName>
        <fullName evidence="1">Transposase (putative) YhgA-like domain-containing protein</fullName>
    </recommendedName>
</protein>
<dbReference type="AlphaFoldDB" id="A0A3M2KW46"/>
<name>A0A3M2KW46_9NOCA</name>
<dbReference type="RefSeq" id="WP_122190795.1">
    <property type="nucleotide sequence ID" value="NZ_RFFH01000015.1"/>
</dbReference>
<dbReference type="PANTHER" id="PTHR34611:SF2">
    <property type="entry name" value="INACTIVE RECOMBINATION-PROMOTING NUCLEASE-LIKE PROTEIN RPNE-RELATED"/>
    <property type="match status" value="1"/>
</dbReference>
<keyword evidence="3" id="KW-1185">Reference proteome</keyword>
<dbReference type="InterPro" id="IPR006842">
    <property type="entry name" value="Transposase_31"/>
</dbReference>
<dbReference type="PANTHER" id="PTHR34611">
    <property type="match status" value="1"/>
</dbReference>
<comment type="caution">
    <text evidence="2">The sequence shown here is derived from an EMBL/GenBank/DDBJ whole genome shotgun (WGS) entry which is preliminary data.</text>
</comment>
<dbReference type="GO" id="GO:1990238">
    <property type="term" value="F:double-stranded DNA endonuclease activity"/>
    <property type="evidence" value="ECO:0007669"/>
    <property type="project" value="TreeGrafter"/>
</dbReference>
<organism evidence="2 3">
    <name type="scientific">Nocardia stercoris</name>
    <dbReference type="NCBI Taxonomy" id="2483361"/>
    <lineage>
        <taxon>Bacteria</taxon>
        <taxon>Bacillati</taxon>
        <taxon>Actinomycetota</taxon>
        <taxon>Actinomycetes</taxon>
        <taxon>Mycobacteriales</taxon>
        <taxon>Nocardiaceae</taxon>
        <taxon>Nocardia</taxon>
    </lineage>
</organism>
<evidence type="ECO:0000313" key="2">
    <source>
        <dbReference type="EMBL" id="RMI29234.1"/>
    </source>
</evidence>
<dbReference type="OrthoDB" id="4539897at2"/>
<gene>
    <name evidence="2" type="ORF">EBN03_26140</name>
</gene>